<dbReference type="PATRIC" id="fig|1094466.5.peg.478"/>
<feature type="domain" description="Secretion system C-terminal sorting" evidence="3">
    <location>
        <begin position="237"/>
        <end position="305"/>
    </location>
</feature>
<proteinExistence type="predicted"/>
<protein>
    <recommendedName>
        <fullName evidence="3">Secretion system C-terminal sorting domain-containing protein</fullName>
    </recommendedName>
</protein>
<dbReference type="InterPro" id="IPR026444">
    <property type="entry name" value="Secre_tail"/>
</dbReference>
<evidence type="ECO:0000256" key="1">
    <source>
        <dbReference type="ARBA" id="ARBA00022729"/>
    </source>
</evidence>
<dbReference type="KEGG" id="fin:KQS_02415"/>
<dbReference type="OrthoDB" id="1405746at2"/>
<gene>
    <name evidence="4" type="ordered locus">KQS_02415</name>
</gene>
<dbReference type="AlphaFoldDB" id="H8XQI1"/>
<keyword evidence="5" id="KW-1185">Reference proteome</keyword>
<sequence>MKKTLLTFLLIPFFGISQNQFSFGFDGTTAAMLSAGWQSTNQSSPTTTSTWTIAAYTTPLTNPLFGSGNTTTVPVGQAGGNNSFALVNYTSTSGVGTISNWLITPSITVQNGDVVTFYTRKGTDGTTDYPDRLELRMSSAGTHVVPTTGSSDVGSFSTVCATVNPSLLGGFVYPKVWTQYSYTVSGLSGLTPVRFAFRYFVTNGGPSGANSDLIGIDTFSVDRPLSTDSFFNQNFAVYPNPANNVLNILPKNGNAINYFSISDLNGRTVASGNLTNNSIDVSSLSQGVYLVTIETEEGKGTSKFVKN</sequence>
<dbReference type="eggNOG" id="COG3291">
    <property type="taxonomic scope" value="Bacteria"/>
</dbReference>
<dbReference type="EMBL" id="HE774682">
    <property type="protein sequence ID" value="CCG52475.1"/>
    <property type="molecule type" value="Genomic_DNA"/>
</dbReference>
<feature type="chain" id="PRO_5003616566" description="Secretion system C-terminal sorting domain-containing protein" evidence="2">
    <location>
        <begin position="25"/>
        <end position="307"/>
    </location>
</feature>
<dbReference type="HOGENOM" id="CLU_905373_0_0_10"/>
<evidence type="ECO:0000313" key="4">
    <source>
        <dbReference type="EMBL" id="CCG52475.1"/>
    </source>
</evidence>
<dbReference type="Gene3D" id="2.60.120.200">
    <property type="match status" value="1"/>
</dbReference>
<name>H8XQI1_FLAIG</name>
<reference evidence="4 5" key="1">
    <citation type="journal article" date="2012" name="J. Bacteriol.">
        <title>Complete Genome Sequence of Flavobacterium indicum GPSTA100-9T, Isolated from Warm Spring Water.</title>
        <authorList>
            <person name="Barbier P."/>
            <person name="Houel A."/>
            <person name="Loux V."/>
            <person name="Poulain J."/>
            <person name="Bernardet J.F."/>
            <person name="Touchon M."/>
            <person name="Duchaud E."/>
        </authorList>
    </citation>
    <scope>NUCLEOTIDE SEQUENCE [LARGE SCALE GENOMIC DNA]</scope>
    <source>
        <strain evidence="5">DSM 17447 / CIP 109464 / GPTSA100-9</strain>
    </source>
</reference>
<evidence type="ECO:0000256" key="2">
    <source>
        <dbReference type="SAM" id="SignalP"/>
    </source>
</evidence>
<dbReference type="Proteomes" id="UP000007599">
    <property type="component" value="Chromosome I"/>
</dbReference>
<evidence type="ECO:0000259" key="3">
    <source>
        <dbReference type="Pfam" id="PF18962"/>
    </source>
</evidence>
<reference evidence="5" key="2">
    <citation type="submission" date="2012-03" db="EMBL/GenBank/DDBJ databases">
        <title>Complete genome sequence of Flavobacterium indicum GPTSA100-9T, isolated from warm spring water.</title>
        <authorList>
            <person name="Barbier P."/>
            <person name="Houel A."/>
            <person name="Loux V."/>
            <person name="Poulain J."/>
            <person name="Bernardet J.-F."/>
            <person name="Touchon M."/>
            <person name="Duchaud E."/>
        </authorList>
    </citation>
    <scope>NUCLEOTIDE SEQUENCE [LARGE SCALE GENOMIC DNA]</scope>
    <source>
        <strain evidence="5">DSM 17447 / CIP 109464 / GPTSA100-9</strain>
    </source>
</reference>
<keyword evidence="1 2" id="KW-0732">Signal</keyword>
<evidence type="ECO:0000313" key="5">
    <source>
        <dbReference type="Proteomes" id="UP000007599"/>
    </source>
</evidence>
<dbReference type="STRING" id="1094466.KQS_02415"/>
<dbReference type="NCBIfam" id="NF038128">
    <property type="entry name" value="choice_anch_J"/>
    <property type="match status" value="1"/>
</dbReference>
<feature type="signal peptide" evidence="2">
    <location>
        <begin position="1"/>
        <end position="24"/>
    </location>
</feature>
<organism evidence="4 5">
    <name type="scientific">Flavobacterium indicum (strain DSM 17447 / CIP 109464 / GPTSA100-9)</name>
    <dbReference type="NCBI Taxonomy" id="1094466"/>
    <lineage>
        <taxon>Bacteria</taxon>
        <taxon>Pseudomonadati</taxon>
        <taxon>Bacteroidota</taxon>
        <taxon>Flavobacteriia</taxon>
        <taxon>Flavobacteriales</taxon>
        <taxon>Flavobacteriaceae</taxon>
        <taxon>Flavobacterium</taxon>
    </lineage>
</organism>
<dbReference type="RefSeq" id="WP_014387619.1">
    <property type="nucleotide sequence ID" value="NC_017025.1"/>
</dbReference>
<dbReference type="NCBIfam" id="TIGR04183">
    <property type="entry name" value="Por_Secre_tail"/>
    <property type="match status" value="1"/>
</dbReference>
<accession>H8XQI1</accession>
<dbReference type="Pfam" id="PF18962">
    <property type="entry name" value="Por_Secre_tail"/>
    <property type="match status" value="1"/>
</dbReference>